<evidence type="ECO:0000313" key="4">
    <source>
        <dbReference type="EMBL" id="GAA0953788.1"/>
    </source>
</evidence>
<dbReference type="EMBL" id="BAAAHQ010000060">
    <property type="protein sequence ID" value="GAA0953788.1"/>
    <property type="molecule type" value="Genomic_DNA"/>
</dbReference>
<proteinExistence type="inferred from homology"/>
<evidence type="ECO:0000259" key="2">
    <source>
        <dbReference type="Pfam" id="PF01370"/>
    </source>
</evidence>
<dbReference type="InterPro" id="IPR013549">
    <property type="entry name" value="DUF1731"/>
</dbReference>
<evidence type="ECO:0000256" key="1">
    <source>
        <dbReference type="ARBA" id="ARBA00009353"/>
    </source>
</evidence>
<dbReference type="Pfam" id="PF01370">
    <property type="entry name" value="Epimerase"/>
    <property type="match status" value="1"/>
</dbReference>
<sequence length="302" mass="31570">MDIVVSGASGMLGSALVWRLRERGDRVLTLVRRSARGGDESRWDPDRGTIDAAAIEGADAVVHLSGAGIAARRWNDAYKRLLVSSRLSSTRTLVTALGGLTSRPKVLVSASGIDFYGDTGDRLVDESAGRGPGFMPDLCKRWEGEAREAESAGIRTAQLRTGMVLGPDGGALARMLPIFRLGLGAPLGDPQGYWSWIAQDDWVGAVLHILDGHAGGAPGLTGPVNLVSPGPVTKAEFTRALGRALGRPTLPVSVPGFALGVGLGEMAGAVLLPSHRAVPKKLADNGYRFAHTGLDQALATVL</sequence>
<keyword evidence="5" id="KW-1185">Reference proteome</keyword>
<dbReference type="NCBIfam" id="TIGR01777">
    <property type="entry name" value="yfcH"/>
    <property type="match status" value="1"/>
</dbReference>
<comment type="similarity">
    <text evidence="1">Belongs to the NAD(P)-dependent epimerase/dehydratase family. SDR39U1 subfamily.</text>
</comment>
<organism evidence="4 5">
    <name type="scientific">Nonomuraea longicatena</name>
    <dbReference type="NCBI Taxonomy" id="83682"/>
    <lineage>
        <taxon>Bacteria</taxon>
        <taxon>Bacillati</taxon>
        <taxon>Actinomycetota</taxon>
        <taxon>Actinomycetes</taxon>
        <taxon>Streptosporangiales</taxon>
        <taxon>Streptosporangiaceae</taxon>
        <taxon>Nonomuraea</taxon>
    </lineage>
</organism>
<protein>
    <submittedName>
        <fullName evidence="4">TIGR01777 family oxidoreductase</fullName>
    </submittedName>
</protein>
<dbReference type="Gene3D" id="3.40.50.720">
    <property type="entry name" value="NAD(P)-binding Rossmann-like Domain"/>
    <property type="match status" value="1"/>
</dbReference>
<evidence type="ECO:0000313" key="5">
    <source>
        <dbReference type="Proteomes" id="UP001501578"/>
    </source>
</evidence>
<name>A0ABN1R9G8_9ACTN</name>
<dbReference type="InterPro" id="IPR010099">
    <property type="entry name" value="SDR39U1"/>
</dbReference>
<feature type="domain" description="DUF1731" evidence="3">
    <location>
        <begin position="254"/>
        <end position="300"/>
    </location>
</feature>
<dbReference type="PANTHER" id="PTHR11092:SF0">
    <property type="entry name" value="EPIMERASE FAMILY PROTEIN SDR39U1"/>
    <property type="match status" value="1"/>
</dbReference>
<dbReference type="InterPro" id="IPR001509">
    <property type="entry name" value="Epimerase_deHydtase"/>
</dbReference>
<dbReference type="SUPFAM" id="SSF51735">
    <property type="entry name" value="NAD(P)-binding Rossmann-fold domains"/>
    <property type="match status" value="1"/>
</dbReference>
<dbReference type="PANTHER" id="PTHR11092">
    <property type="entry name" value="SUGAR NUCLEOTIDE EPIMERASE RELATED"/>
    <property type="match status" value="1"/>
</dbReference>
<evidence type="ECO:0000259" key="3">
    <source>
        <dbReference type="Pfam" id="PF08338"/>
    </source>
</evidence>
<feature type="domain" description="NAD-dependent epimerase/dehydratase" evidence="2">
    <location>
        <begin position="3"/>
        <end position="214"/>
    </location>
</feature>
<comment type="caution">
    <text evidence="4">The sequence shown here is derived from an EMBL/GenBank/DDBJ whole genome shotgun (WGS) entry which is preliminary data.</text>
</comment>
<gene>
    <name evidence="4" type="ORF">GCM10009560_77000</name>
</gene>
<reference evidence="4 5" key="1">
    <citation type="journal article" date="2019" name="Int. J. Syst. Evol. Microbiol.">
        <title>The Global Catalogue of Microorganisms (GCM) 10K type strain sequencing project: providing services to taxonomists for standard genome sequencing and annotation.</title>
        <authorList>
            <consortium name="The Broad Institute Genomics Platform"/>
            <consortium name="The Broad Institute Genome Sequencing Center for Infectious Disease"/>
            <person name="Wu L."/>
            <person name="Ma J."/>
        </authorList>
    </citation>
    <scope>NUCLEOTIDE SEQUENCE [LARGE SCALE GENOMIC DNA]</scope>
    <source>
        <strain evidence="4 5">JCM 11136</strain>
    </source>
</reference>
<dbReference type="RefSeq" id="WP_343955269.1">
    <property type="nucleotide sequence ID" value="NZ_BAAAHQ010000060.1"/>
</dbReference>
<dbReference type="InterPro" id="IPR036291">
    <property type="entry name" value="NAD(P)-bd_dom_sf"/>
</dbReference>
<accession>A0ABN1R9G8</accession>
<dbReference type="Proteomes" id="UP001501578">
    <property type="component" value="Unassembled WGS sequence"/>
</dbReference>
<dbReference type="Pfam" id="PF08338">
    <property type="entry name" value="DUF1731"/>
    <property type="match status" value="1"/>
</dbReference>